<dbReference type="RefSeq" id="WP_343916992.1">
    <property type="nucleotide sequence ID" value="NZ_BAAAJT010000002.1"/>
</dbReference>
<keyword evidence="1" id="KW-1133">Transmembrane helix</keyword>
<dbReference type="EMBL" id="JBHUGD010000003">
    <property type="protein sequence ID" value="MFD1946647.1"/>
    <property type="molecule type" value="Genomic_DNA"/>
</dbReference>
<sequence length="379" mass="42717">MSRHPTDPTSSLTQIGPRQRAVLASAALLSLVLVGALLLPERGDPDEGSLTPAAEPAYAPRAEIERALAEEGQVRCAVFEEQRYCLGIGWTTRTAAEEQARITTERAGRRRAVETTGDLTTSDLLAQRAAMPTAQREEAERAELEEAARSVAKVVMLRHEILGEPLPDGFSERHPQARAAATSAAAKGFKDYPRRDTVLNPKHIRAQRRTYWCGPGTMQSIAWGWQKQRKTQQHWARRLGTTTSGSAISEMVRVVNGSTGYDRADRAGKYVVLDISDWKFKQWMLLQLRHVHDYRAPLVLHPILLKKFYPYLDDDASGHFQVGRGYDKNGRKPGLIGYFEPWNQQRFDPSEPYIARVQWRRAYNSFRANKAHPHQNIGV</sequence>
<organism evidence="2 3">
    <name type="scientific">Nocardioides aestuarii</name>
    <dbReference type="NCBI Taxonomy" id="252231"/>
    <lineage>
        <taxon>Bacteria</taxon>
        <taxon>Bacillati</taxon>
        <taxon>Actinomycetota</taxon>
        <taxon>Actinomycetes</taxon>
        <taxon>Propionibacteriales</taxon>
        <taxon>Nocardioidaceae</taxon>
        <taxon>Nocardioides</taxon>
    </lineage>
</organism>
<proteinExistence type="predicted"/>
<feature type="transmembrane region" description="Helical" evidence="1">
    <location>
        <begin position="21"/>
        <end position="39"/>
    </location>
</feature>
<protein>
    <submittedName>
        <fullName evidence="2">Papain-like cysteine protease family protein</fullName>
    </submittedName>
</protein>
<keyword evidence="1" id="KW-0472">Membrane</keyword>
<keyword evidence="1" id="KW-0812">Transmembrane</keyword>
<reference evidence="3" key="1">
    <citation type="journal article" date="2019" name="Int. J. Syst. Evol. Microbiol.">
        <title>The Global Catalogue of Microorganisms (GCM) 10K type strain sequencing project: providing services to taxonomists for standard genome sequencing and annotation.</title>
        <authorList>
            <consortium name="The Broad Institute Genomics Platform"/>
            <consortium name="The Broad Institute Genome Sequencing Center for Infectious Disease"/>
            <person name="Wu L."/>
            <person name="Ma J."/>
        </authorList>
    </citation>
    <scope>NUCLEOTIDE SEQUENCE [LARGE SCALE GENOMIC DNA]</scope>
    <source>
        <strain evidence="3">CGMCC 1.12477</strain>
    </source>
</reference>
<keyword evidence="3" id="KW-1185">Reference proteome</keyword>
<gene>
    <name evidence="2" type="ORF">ACFSDE_07585</name>
</gene>
<comment type="caution">
    <text evidence="2">The sequence shown here is derived from an EMBL/GenBank/DDBJ whole genome shotgun (WGS) entry which is preliminary data.</text>
</comment>
<evidence type="ECO:0000313" key="2">
    <source>
        <dbReference type="EMBL" id="MFD1946647.1"/>
    </source>
</evidence>
<evidence type="ECO:0000313" key="3">
    <source>
        <dbReference type="Proteomes" id="UP001597351"/>
    </source>
</evidence>
<accession>A0ABW4TLM6</accession>
<evidence type="ECO:0000256" key="1">
    <source>
        <dbReference type="SAM" id="Phobius"/>
    </source>
</evidence>
<dbReference type="Proteomes" id="UP001597351">
    <property type="component" value="Unassembled WGS sequence"/>
</dbReference>
<name>A0ABW4TLM6_9ACTN</name>